<gene>
    <name evidence="2" type="ORF">Q5M86_05045</name>
</gene>
<name>A0ABT8YYA2_9SPIR</name>
<keyword evidence="3" id="KW-1185">Reference proteome</keyword>
<dbReference type="PANTHER" id="PTHR30290:SF79">
    <property type="entry name" value="DIPEPTIDE-BINDING PROTEIN DPPE"/>
    <property type="match status" value="1"/>
</dbReference>
<comment type="caution">
    <text evidence="2">The sequence shown here is derived from an EMBL/GenBank/DDBJ whole genome shotgun (WGS) entry which is preliminary data.</text>
</comment>
<dbReference type="InterPro" id="IPR000914">
    <property type="entry name" value="SBP_5_dom"/>
</dbReference>
<dbReference type="Proteomes" id="UP001175147">
    <property type="component" value="Unassembled WGS sequence"/>
</dbReference>
<dbReference type="CDD" id="cd08504">
    <property type="entry name" value="PBP2_OppA"/>
    <property type="match status" value="1"/>
</dbReference>
<feature type="domain" description="Solute-binding protein family 5" evidence="1">
    <location>
        <begin position="80"/>
        <end position="466"/>
    </location>
</feature>
<evidence type="ECO:0000259" key="1">
    <source>
        <dbReference type="Pfam" id="PF00496"/>
    </source>
</evidence>
<organism evidence="2 3">
    <name type="scientific">Brachyspira innocens</name>
    <dbReference type="NCBI Taxonomy" id="13264"/>
    <lineage>
        <taxon>Bacteria</taxon>
        <taxon>Pseudomonadati</taxon>
        <taxon>Spirochaetota</taxon>
        <taxon>Spirochaetia</taxon>
        <taxon>Brachyspirales</taxon>
        <taxon>Brachyspiraceae</taxon>
        <taxon>Brachyspira</taxon>
    </lineage>
</organism>
<dbReference type="Gene3D" id="3.10.105.10">
    <property type="entry name" value="Dipeptide-binding Protein, Domain 3"/>
    <property type="match status" value="1"/>
</dbReference>
<sequence>MFSSHYRILLIIFISLIINISCSKIEEGTAQNQASKYFALQINIGSEPYTMDPSFNVTSDTLIYLRHIFEGLVTKDKDGKIIPAVAKSWTVSSDGLVYTFNLRDNAYWSDGRGVVAQDFVYSFRRLFDPNTKSKFAYQYNIIKNSKDINMGKIEPKYLGVEAIDDYTLEIMLEMPLTYFLEILGYPTFYPLREDIIKTYGEKWTDSPQTFIGNGPFKVVERKFDEYIIMEKNELYWNTKEVIPSRLEFILRNDNEYSLNSVENGLLHFSRNFPREYISSLEKAGYIHNVPRISSYFYFINTTNKTLSDSNVRKALSLAIDRNYIVENITKGGERPAAALVPYGVPGFFGDFRENGGDYINITKNNYENNIKEAKKLMMLAGYPNGNNFPTLTFKTTHGVHTYIFEAVQKMWKENLGIDVVMEELEWSDLLKQRFDKNIEIASGGWNGDFNDPINFLSIFLSTSPNNNSVYSNTRYDDLIKTAGLIGDTSHRMMTMHKAEEMLISDMAIIPIYFYNEPLLVSPKLKGVEYDPMGQHNFSKAYLLE</sequence>
<dbReference type="Gene3D" id="3.40.190.10">
    <property type="entry name" value="Periplasmic binding protein-like II"/>
    <property type="match status" value="1"/>
</dbReference>
<dbReference type="RefSeq" id="WP_304384341.1">
    <property type="nucleotide sequence ID" value="NZ_JAUPBL010000008.1"/>
</dbReference>
<reference evidence="2" key="1">
    <citation type="submission" date="2023-07" db="EMBL/GenBank/DDBJ databases">
        <title>Mucosal microbiota of week-old chicken and adult hens.</title>
        <authorList>
            <person name="Volf J."/>
            <person name="Karasova D."/>
            <person name="Crhanova M."/>
            <person name="Faldynova M."/>
            <person name="Prikrylova H."/>
            <person name="Zeman M."/>
            <person name="Babak V."/>
            <person name="Rajova J."/>
            <person name="Rychlik I."/>
        </authorList>
    </citation>
    <scope>NUCLEOTIDE SEQUENCE</scope>
    <source>
        <strain evidence="2">ET902</strain>
    </source>
</reference>
<dbReference type="PANTHER" id="PTHR30290">
    <property type="entry name" value="PERIPLASMIC BINDING COMPONENT OF ABC TRANSPORTER"/>
    <property type="match status" value="1"/>
</dbReference>
<protein>
    <submittedName>
        <fullName evidence="2">Peptide ABC transporter substrate-binding protein</fullName>
    </submittedName>
</protein>
<proteinExistence type="predicted"/>
<evidence type="ECO:0000313" key="2">
    <source>
        <dbReference type="EMBL" id="MDO7020134.1"/>
    </source>
</evidence>
<evidence type="ECO:0000313" key="3">
    <source>
        <dbReference type="Proteomes" id="UP001175147"/>
    </source>
</evidence>
<dbReference type="InterPro" id="IPR039424">
    <property type="entry name" value="SBP_5"/>
</dbReference>
<dbReference type="SUPFAM" id="SSF53850">
    <property type="entry name" value="Periplasmic binding protein-like II"/>
    <property type="match status" value="1"/>
</dbReference>
<dbReference type="PIRSF" id="PIRSF002741">
    <property type="entry name" value="MppA"/>
    <property type="match status" value="1"/>
</dbReference>
<dbReference type="Gene3D" id="3.90.76.10">
    <property type="entry name" value="Dipeptide-binding Protein, Domain 1"/>
    <property type="match status" value="1"/>
</dbReference>
<accession>A0ABT8YYA2</accession>
<dbReference type="EMBL" id="JAUPBM010000045">
    <property type="protein sequence ID" value="MDO7020134.1"/>
    <property type="molecule type" value="Genomic_DNA"/>
</dbReference>
<dbReference type="InterPro" id="IPR030678">
    <property type="entry name" value="Peptide/Ni-bd"/>
</dbReference>
<dbReference type="Pfam" id="PF00496">
    <property type="entry name" value="SBP_bac_5"/>
    <property type="match status" value="1"/>
</dbReference>